<dbReference type="EMBL" id="CP030041">
    <property type="protein sequence ID" value="AWW29046.1"/>
    <property type="molecule type" value="Genomic_DNA"/>
</dbReference>
<evidence type="ECO:0000259" key="8">
    <source>
        <dbReference type="Pfam" id="PF14322"/>
    </source>
</evidence>
<evidence type="ECO:0000256" key="2">
    <source>
        <dbReference type="ARBA" id="ARBA00006275"/>
    </source>
</evidence>
<dbReference type="InterPro" id="IPR012944">
    <property type="entry name" value="SusD_RagB_dom"/>
</dbReference>
<evidence type="ECO:0000313" key="10">
    <source>
        <dbReference type="Proteomes" id="UP000248688"/>
    </source>
</evidence>
<keyword evidence="3 6" id="KW-0732">Signal</keyword>
<dbReference type="KEGG" id="est:DN752_02225"/>
<proteinExistence type="inferred from homology"/>
<organism evidence="9 10">
    <name type="scientific">Echinicola strongylocentroti</name>
    <dbReference type="NCBI Taxonomy" id="1795355"/>
    <lineage>
        <taxon>Bacteria</taxon>
        <taxon>Pseudomonadati</taxon>
        <taxon>Bacteroidota</taxon>
        <taxon>Cytophagia</taxon>
        <taxon>Cytophagales</taxon>
        <taxon>Cyclobacteriaceae</taxon>
        <taxon>Echinicola</taxon>
    </lineage>
</organism>
<evidence type="ECO:0000256" key="6">
    <source>
        <dbReference type="SAM" id="SignalP"/>
    </source>
</evidence>
<feature type="signal peptide" evidence="6">
    <location>
        <begin position="1"/>
        <end position="26"/>
    </location>
</feature>
<dbReference type="Gene3D" id="1.25.40.390">
    <property type="match status" value="1"/>
</dbReference>
<dbReference type="InterPro" id="IPR011990">
    <property type="entry name" value="TPR-like_helical_dom_sf"/>
</dbReference>
<accession>A0A2Z4IEG9</accession>
<keyword evidence="5" id="KW-0998">Cell outer membrane</keyword>
<comment type="subcellular location">
    <subcellularLocation>
        <location evidence="1">Cell outer membrane</location>
    </subcellularLocation>
</comment>
<dbReference type="InterPro" id="IPR033985">
    <property type="entry name" value="SusD-like_N"/>
</dbReference>
<evidence type="ECO:0000256" key="1">
    <source>
        <dbReference type="ARBA" id="ARBA00004442"/>
    </source>
</evidence>
<dbReference type="Pfam" id="PF14322">
    <property type="entry name" value="SusD-like_3"/>
    <property type="match status" value="1"/>
</dbReference>
<dbReference type="AlphaFoldDB" id="A0A2Z4IEG9"/>
<evidence type="ECO:0000259" key="7">
    <source>
        <dbReference type="Pfam" id="PF07980"/>
    </source>
</evidence>
<dbReference type="PROSITE" id="PS51257">
    <property type="entry name" value="PROKAR_LIPOPROTEIN"/>
    <property type="match status" value="1"/>
</dbReference>
<reference evidence="9 10" key="1">
    <citation type="submission" date="2018-06" db="EMBL/GenBank/DDBJ databases">
        <title>Echinicola strongylocentroti sp. nov., isolated from a sea urchin Strongylocentrotus intermedius.</title>
        <authorList>
            <person name="Bae S.S."/>
        </authorList>
    </citation>
    <scope>NUCLEOTIDE SEQUENCE [LARGE SCALE GENOMIC DNA]</scope>
    <source>
        <strain evidence="9 10">MEBiC08714</strain>
    </source>
</reference>
<dbReference type="GO" id="GO:0009279">
    <property type="term" value="C:cell outer membrane"/>
    <property type="evidence" value="ECO:0007669"/>
    <property type="project" value="UniProtKB-SubCell"/>
</dbReference>
<dbReference type="CDD" id="cd08977">
    <property type="entry name" value="SusD"/>
    <property type="match status" value="1"/>
</dbReference>
<evidence type="ECO:0000256" key="5">
    <source>
        <dbReference type="ARBA" id="ARBA00023237"/>
    </source>
</evidence>
<keyword evidence="4" id="KW-0472">Membrane</keyword>
<keyword evidence="10" id="KW-1185">Reference proteome</keyword>
<evidence type="ECO:0000256" key="4">
    <source>
        <dbReference type="ARBA" id="ARBA00023136"/>
    </source>
</evidence>
<dbReference type="Proteomes" id="UP000248688">
    <property type="component" value="Chromosome"/>
</dbReference>
<dbReference type="OrthoDB" id="636214at2"/>
<feature type="domain" description="SusD-like N-terminal" evidence="8">
    <location>
        <begin position="26"/>
        <end position="222"/>
    </location>
</feature>
<feature type="chain" id="PRO_5016428467" evidence="6">
    <location>
        <begin position="27"/>
        <end position="487"/>
    </location>
</feature>
<evidence type="ECO:0000256" key="3">
    <source>
        <dbReference type="ARBA" id="ARBA00022729"/>
    </source>
</evidence>
<gene>
    <name evidence="9" type="ORF">DN752_02225</name>
</gene>
<name>A0A2Z4IEG9_9BACT</name>
<feature type="domain" description="RagB/SusD" evidence="7">
    <location>
        <begin position="238"/>
        <end position="487"/>
    </location>
</feature>
<sequence>MKTMKILKYKLIALGMGMMCACSDMLDEELYSQMAPENFLTTQEGMKSTLDAAYAEGYLNGYSHHSVRNIEEWCTDIEWETGGGENRTAVLMIDFTWDASVGWMYGDMWLKPYRAIRNANVVLENVEAANIGDELKQTYAAEARFVRALSYYYLHSWFGPVPLRQSPDDEIYLARPSEEDMRQFIESELLAVIPSLPAPGEEQAYGRATNGGARALLTKFYLNTKQWQKAADMAQEVMDMGDYSLYPDYAMLFRVENERNSEFILAYPQIANSPGNNYINGAFPEGFANDPKTGLTFLTSWRNWAAQYRLYDSFYNSFEEGDARMDLIIDSYINGQGNTVSLLNNNNTRSLKYWPDPNGLGNEHGNDVPGVRYSDILLSRAEALNELNGPNQTSIDLINMVRERAELDPLELSDFTSTVQLRKHLLNERAWEFYTEGKRREDQIRMGTFVSSAIDRGVTNAKPTHVLFPIPQAALDANEMLVQNDGY</sequence>
<comment type="similarity">
    <text evidence="2">Belongs to the SusD family.</text>
</comment>
<dbReference type="SUPFAM" id="SSF48452">
    <property type="entry name" value="TPR-like"/>
    <property type="match status" value="1"/>
</dbReference>
<protein>
    <submittedName>
        <fullName evidence="9">RagB/SusD family nutrient uptake outer membrane protein</fullName>
    </submittedName>
</protein>
<dbReference type="Pfam" id="PF07980">
    <property type="entry name" value="SusD_RagB"/>
    <property type="match status" value="1"/>
</dbReference>
<evidence type="ECO:0000313" key="9">
    <source>
        <dbReference type="EMBL" id="AWW29046.1"/>
    </source>
</evidence>